<reference evidence="3 4" key="1">
    <citation type="submission" date="2023-10" db="EMBL/GenBank/DDBJ databases">
        <title>Virgibacillus halophilus 5B73C genome.</title>
        <authorList>
            <person name="Miliotis G."/>
            <person name="Sengupta P."/>
            <person name="Hameed A."/>
            <person name="Chuvochina M."/>
            <person name="Mcdonagh F."/>
            <person name="Simpson A.C."/>
            <person name="Singh N.K."/>
            <person name="Rekha P.D."/>
            <person name="Raman K."/>
            <person name="Hugenholtz P."/>
            <person name="Venkateswaran K."/>
        </authorList>
    </citation>
    <scope>NUCLEOTIDE SEQUENCE [LARGE SCALE GENOMIC DNA]</scope>
    <source>
        <strain evidence="3 4">5B73C</strain>
    </source>
</reference>
<proteinExistence type="predicted"/>
<dbReference type="InterPro" id="IPR010897">
    <property type="entry name" value="Spore_II_P"/>
</dbReference>
<dbReference type="EMBL" id="JAWDIP010000004">
    <property type="protein sequence ID" value="MDY0396732.1"/>
    <property type="molecule type" value="Genomic_DNA"/>
</dbReference>
<gene>
    <name evidence="3" type="ORF">RWE15_23615</name>
</gene>
<organism evidence="3 4">
    <name type="scientific">Tigheibacillus halophilus</name>
    <dbReference type="NCBI Taxonomy" id="361280"/>
    <lineage>
        <taxon>Bacteria</taxon>
        <taxon>Bacillati</taxon>
        <taxon>Bacillota</taxon>
        <taxon>Bacilli</taxon>
        <taxon>Bacillales</taxon>
        <taxon>Bacillaceae</taxon>
        <taxon>Tigheibacillus</taxon>
    </lineage>
</organism>
<name>A0ABU5CBP4_9BACI</name>
<evidence type="ECO:0000256" key="1">
    <source>
        <dbReference type="SAM" id="MobiDB-lite"/>
    </source>
</evidence>
<protein>
    <submittedName>
        <fullName evidence="3">Stage II sporulation protein P</fullName>
    </submittedName>
</protein>
<feature type="transmembrane region" description="Helical" evidence="2">
    <location>
        <begin position="21"/>
        <end position="43"/>
    </location>
</feature>
<dbReference type="Pfam" id="PF07454">
    <property type="entry name" value="SpoIIP"/>
    <property type="match status" value="1"/>
</dbReference>
<dbReference type="Proteomes" id="UP001281447">
    <property type="component" value="Unassembled WGS sequence"/>
</dbReference>
<comment type="caution">
    <text evidence="3">The sequence shown here is derived from an EMBL/GenBank/DDBJ whole genome shotgun (WGS) entry which is preliminary data.</text>
</comment>
<evidence type="ECO:0000256" key="2">
    <source>
        <dbReference type="SAM" id="Phobius"/>
    </source>
</evidence>
<evidence type="ECO:0000313" key="4">
    <source>
        <dbReference type="Proteomes" id="UP001281447"/>
    </source>
</evidence>
<accession>A0ABU5CBP4</accession>
<keyword evidence="2" id="KW-0812">Transmembrane</keyword>
<keyword evidence="2" id="KW-1133">Transmembrane helix</keyword>
<feature type="region of interest" description="Disordered" evidence="1">
    <location>
        <begin position="154"/>
        <end position="176"/>
    </location>
</feature>
<feature type="compositionally biased region" description="Basic and acidic residues" evidence="1">
    <location>
        <begin position="154"/>
        <end position="168"/>
    </location>
</feature>
<evidence type="ECO:0000313" key="3">
    <source>
        <dbReference type="EMBL" id="MDY0396732.1"/>
    </source>
</evidence>
<keyword evidence="4" id="KW-1185">Reference proteome</keyword>
<keyword evidence="2" id="KW-0472">Membrane</keyword>
<sequence>MKRKKMNIQIRIPKVMKRSGFYFLCMVVLFVLIGLLTTISPAYRFSSQAISEWTKKIESPTFLYLLGMENKAFKQAYPDDHHMPKVTATVLHLATSIKPNDPRSLLGNELPGFAIFDNNILIAGEGTDYTNLPIESSPPLEEVSKDRDAIVNEKEKQVEKEGENEEKNAPSTGNKKVVYVYNTHNTESFFAKFARRDESGPGLR</sequence>